<feature type="transmembrane region" description="Helical" evidence="6">
    <location>
        <begin position="109"/>
        <end position="127"/>
    </location>
</feature>
<dbReference type="Proteomes" id="UP001623041">
    <property type="component" value="Unassembled WGS sequence"/>
</dbReference>
<gene>
    <name evidence="7" type="ORF">ACJEBI_03110</name>
</gene>
<evidence type="ECO:0000256" key="5">
    <source>
        <dbReference type="ARBA" id="ARBA00023136"/>
    </source>
</evidence>
<keyword evidence="8" id="KW-1185">Reference proteome</keyword>
<evidence type="ECO:0000256" key="3">
    <source>
        <dbReference type="ARBA" id="ARBA00022692"/>
    </source>
</evidence>
<feature type="transmembrane region" description="Helical" evidence="6">
    <location>
        <begin position="245"/>
        <end position="270"/>
    </location>
</feature>
<feature type="transmembrane region" description="Helical" evidence="6">
    <location>
        <begin position="84"/>
        <end position="102"/>
    </location>
</feature>
<sequence>MIKKFFTWDFNLLLLFIFVAPFILGESYFFDTINIIGIYIIAVIGLNLILGVAGLISMGHAAFFGLGAYFSAYISINFHMNPFFSVLISCALVALIAFLLSFPLLRLSGYFLALGTIAIGVIAYTLVNGGGDLTGGPSGIVAIPEFSIGNFSFNSNNGNFYLIWITVLLVFLLSKNLMNSKEGRAMKAIHSDENAAATFGIDVFGTKIKIFTLGSTLGALAGGYYAHYMLFISPEIISLNASIDILIMSFLGGLGSFMGPVFGAFLFQVIPQISAMAQEYETLIQGVIFLLVIIFFTGGVQSVIDRCILFFKHKKGNKNTHNVQV</sequence>
<dbReference type="PANTHER" id="PTHR30482">
    <property type="entry name" value="HIGH-AFFINITY BRANCHED-CHAIN AMINO ACID TRANSPORT SYSTEM PERMEASE"/>
    <property type="match status" value="1"/>
</dbReference>
<dbReference type="CDD" id="cd06581">
    <property type="entry name" value="TM_PBP1_LivM_like"/>
    <property type="match status" value="1"/>
</dbReference>
<protein>
    <submittedName>
        <fullName evidence="7">Branched-chain amino acid ABC transporter permease</fullName>
    </submittedName>
</protein>
<keyword evidence="2" id="KW-1003">Cell membrane</keyword>
<dbReference type="InterPro" id="IPR001851">
    <property type="entry name" value="ABC_transp_permease"/>
</dbReference>
<evidence type="ECO:0000256" key="2">
    <source>
        <dbReference type="ARBA" id="ARBA00022475"/>
    </source>
</evidence>
<keyword evidence="5 6" id="KW-0472">Membrane</keyword>
<evidence type="ECO:0000256" key="4">
    <source>
        <dbReference type="ARBA" id="ARBA00022989"/>
    </source>
</evidence>
<keyword evidence="4 6" id="KW-1133">Transmembrane helix</keyword>
<dbReference type="InterPro" id="IPR043428">
    <property type="entry name" value="LivM-like"/>
</dbReference>
<evidence type="ECO:0000256" key="1">
    <source>
        <dbReference type="ARBA" id="ARBA00004651"/>
    </source>
</evidence>
<feature type="transmembrane region" description="Helical" evidence="6">
    <location>
        <begin position="160"/>
        <end position="178"/>
    </location>
</feature>
<comment type="caution">
    <text evidence="7">The sequence shown here is derived from an EMBL/GenBank/DDBJ whole genome shotgun (WGS) entry which is preliminary data.</text>
</comment>
<name>A0ABW8RAL6_9BACI</name>
<evidence type="ECO:0000256" key="6">
    <source>
        <dbReference type="SAM" id="Phobius"/>
    </source>
</evidence>
<dbReference type="PANTHER" id="PTHR30482:SF10">
    <property type="entry name" value="HIGH-AFFINITY BRANCHED-CHAIN AMINO ACID TRANSPORT PROTEIN BRAE"/>
    <property type="match status" value="1"/>
</dbReference>
<organism evidence="7 8">
    <name type="scientific">Bacillus salipaludis</name>
    <dbReference type="NCBI Taxonomy" id="2547811"/>
    <lineage>
        <taxon>Bacteria</taxon>
        <taxon>Bacillati</taxon>
        <taxon>Bacillota</taxon>
        <taxon>Bacilli</taxon>
        <taxon>Bacillales</taxon>
        <taxon>Bacillaceae</taxon>
        <taxon>Bacillus</taxon>
    </lineage>
</organism>
<dbReference type="EMBL" id="JBJHQH010000002">
    <property type="protein sequence ID" value="MFK9090475.1"/>
    <property type="molecule type" value="Genomic_DNA"/>
</dbReference>
<evidence type="ECO:0000313" key="7">
    <source>
        <dbReference type="EMBL" id="MFK9090475.1"/>
    </source>
</evidence>
<feature type="transmembrane region" description="Helical" evidence="6">
    <location>
        <begin position="36"/>
        <end position="56"/>
    </location>
</feature>
<comment type="subcellular location">
    <subcellularLocation>
        <location evidence="1">Cell membrane</location>
        <topology evidence="1">Multi-pass membrane protein</topology>
    </subcellularLocation>
</comment>
<dbReference type="Pfam" id="PF02653">
    <property type="entry name" value="BPD_transp_2"/>
    <property type="match status" value="1"/>
</dbReference>
<keyword evidence="3 6" id="KW-0812">Transmembrane</keyword>
<accession>A0ABW8RAL6</accession>
<feature type="transmembrane region" description="Helical" evidence="6">
    <location>
        <begin position="12"/>
        <end position="30"/>
    </location>
</feature>
<reference evidence="7 8" key="1">
    <citation type="submission" date="2024-11" db="EMBL/GenBank/DDBJ databases">
        <authorList>
            <person name="Lucas J.A."/>
        </authorList>
    </citation>
    <scope>NUCLEOTIDE SEQUENCE [LARGE SCALE GENOMIC DNA]</scope>
    <source>
        <strain evidence="7 8">Z 5.4</strain>
    </source>
</reference>
<proteinExistence type="predicted"/>
<evidence type="ECO:0000313" key="8">
    <source>
        <dbReference type="Proteomes" id="UP001623041"/>
    </source>
</evidence>
<feature type="transmembrane region" description="Helical" evidence="6">
    <location>
        <begin position="282"/>
        <end position="304"/>
    </location>
</feature>
<dbReference type="RefSeq" id="WP_406579167.1">
    <property type="nucleotide sequence ID" value="NZ_JBJHQH010000002.1"/>
</dbReference>